<dbReference type="Proteomes" id="UP000219327">
    <property type="component" value="Unassembled WGS sequence"/>
</dbReference>
<evidence type="ECO:0000313" key="2">
    <source>
        <dbReference type="EMBL" id="PDH37623.1"/>
    </source>
</evidence>
<dbReference type="SUPFAM" id="SSF88723">
    <property type="entry name" value="PIN domain-like"/>
    <property type="match status" value="1"/>
</dbReference>
<gene>
    <name evidence="2" type="ORF">CNE99_07975</name>
</gene>
<comment type="caution">
    <text evidence="2">The sequence shown here is derived from an EMBL/GenBank/DDBJ whole genome shotgun (WGS) entry which is preliminary data.</text>
</comment>
<dbReference type="EMBL" id="NTKD01000046">
    <property type="protein sequence ID" value="PDH37623.1"/>
    <property type="molecule type" value="Genomic_DNA"/>
</dbReference>
<protein>
    <recommendedName>
        <fullName evidence="1">5'-3' exonuclease alpha-helical arch N-terminal domain-containing protein</fullName>
    </recommendedName>
</protein>
<name>A0A2A5WMV6_9GAMM</name>
<dbReference type="Pfam" id="PF02739">
    <property type="entry name" value="5_3_exonuc_N"/>
    <property type="match status" value="1"/>
</dbReference>
<reference evidence="2 3" key="1">
    <citation type="submission" date="2017-08" db="EMBL/GenBank/DDBJ databases">
        <title>Fine stratification of microbial communities through a metagenomic profile of the photic zone.</title>
        <authorList>
            <person name="Haro-Moreno J.M."/>
            <person name="Lopez-Perez M."/>
            <person name="De La Torre J."/>
            <person name="Picazo A."/>
            <person name="Camacho A."/>
            <person name="Rodriguez-Valera F."/>
        </authorList>
    </citation>
    <scope>NUCLEOTIDE SEQUENCE [LARGE SCALE GENOMIC DNA]</scope>
    <source>
        <strain evidence="2">MED-G24</strain>
    </source>
</reference>
<dbReference type="GO" id="GO:0003677">
    <property type="term" value="F:DNA binding"/>
    <property type="evidence" value="ECO:0007669"/>
    <property type="project" value="InterPro"/>
</dbReference>
<dbReference type="InterPro" id="IPR020046">
    <property type="entry name" value="5-3_exonucl_a-hlix_arch_N"/>
</dbReference>
<organism evidence="2 3">
    <name type="scientific">OM182 bacterium MED-G24</name>
    <dbReference type="NCBI Taxonomy" id="1986255"/>
    <lineage>
        <taxon>Bacteria</taxon>
        <taxon>Pseudomonadati</taxon>
        <taxon>Pseudomonadota</taxon>
        <taxon>Gammaproteobacteria</taxon>
        <taxon>OMG group</taxon>
        <taxon>OM182 clade</taxon>
    </lineage>
</organism>
<accession>A0A2A5WMV6</accession>
<dbReference type="GO" id="GO:0016788">
    <property type="term" value="F:hydrolase activity, acting on ester bonds"/>
    <property type="evidence" value="ECO:0007669"/>
    <property type="project" value="UniProtKB-ARBA"/>
</dbReference>
<dbReference type="GO" id="GO:0004518">
    <property type="term" value="F:nuclease activity"/>
    <property type="evidence" value="ECO:0007669"/>
    <property type="project" value="UniProtKB-ARBA"/>
</dbReference>
<sequence>MQIIDSGTLAFAAHHALKDQVKYPLTYQLPLMILKIFNESNDCLVVFWDGEDLWKRELWRDYRNRPEIWEEASLFHFNTAFKVLNALGVVQFRTRGVEVDEQVAALVHALDGSEPLLIRSDDKDFMQLLSDTTWMHGRVRGIVR</sequence>
<feature type="domain" description="5'-3' exonuclease alpha-helical arch N-terminal" evidence="1">
    <location>
        <begin position="3"/>
        <end position="135"/>
    </location>
</feature>
<dbReference type="InterPro" id="IPR029060">
    <property type="entry name" value="PIN-like_dom_sf"/>
</dbReference>
<proteinExistence type="predicted"/>
<dbReference type="Gene3D" id="3.40.50.1010">
    <property type="entry name" value="5'-nuclease"/>
    <property type="match status" value="1"/>
</dbReference>
<evidence type="ECO:0000259" key="1">
    <source>
        <dbReference type="Pfam" id="PF02739"/>
    </source>
</evidence>
<evidence type="ECO:0000313" key="3">
    <source>
        <dbReference type="Proteomes" id="UP000219327"/>
    </source>
</evidence>
<dbReference type="AlphaFoldDB" id="A0A2A5WMV6"/>